<evidence type="ECO:0000256" key="2">
    <source>
        <dbReference type="ARBA" id="ARBA00007579"/>
    </source>
</evidence>
<evidence type="ECO:0000259" key="11">
    <source>
        <dbReference type="PROSITE" id="PS51462"/>
    </source>
</evidence>
<comment type="catalytic activity">
    <reaction evidence="10">
        <text>isopentenyl diphosphate = dimethylallyl diphosphate</text>
        <dbReference type="Rhea" id="RHEA:23284"/>
        <dbReference type="ChEBI" id="CHEBI:57623"/>
        <dbReference type="ChEBI" id="CHEBI:128769"/>
        <dbReference type="EC" id="5.3.3.2"/>
    </reaction>
</comment>
<dbReference type="InterPro" id="IPR011876">
    <property type="entry name" value="IsopentenylPP_isomerase_typ1"/>
</dbReference>
<dbReference type="InterPro" id="IPR000086">
    <property type="entry name" value="NUDIX_hydrolase_dom"/>
</dbReference>
<dbReference type="Proteomes" id="UP001500074">
    <property type="component" value="Unassembled WGS sequence"/>
</dbReference>
<sequence>MEQRMITAIDEGGQLYPIDKLGAHRLGTRHVAISVFVFSGTQVLLQQRAPGKYHSAGQWANACCSHPDWGEAVIDCAHRRLKEEMGLDLPVHSAGIMDYRADVGGGLVENEHVHLFSAECEAEGVMIRPDPAEVSDYRWLDIVALRQEIAESPCAFTPWLRIYLRRSGETGIVRLQGQP</sequence>
<evidence type="ECO:0000256" key="4">
    <source>
        <dbReference type="ARBA" id="ARBA00022490"/>
    </source>
</evidence>
<keyword evidence="5 10" id="KW-0479">Metal-binding</keyword>
<comment type="cofactor">
    <cofactor evidence="10">
        <name>Mn(2+)</name>
        <dbReference type="ChEBI" id="CHEBI:29035"/>
    </cofactor>
    <text evidence="10">Binds 1 Mn(2+) ion per subunit.</text>
</comment>
<feature type="binding site" evidence="10">
    <location>
        <position position="30"/>
    </location>
    <ligand>
        <name>Mn(2+)</name>
        <dbReference type="ChEBI" id="CHEBI:29035"/>
    </ligand>
</feature>
<evidence type="ECO:0000256" key="8">
    <source>
        <dbReference type="ARBA" id="ARBA00023229"/>
    </source>
</evidence>
<evidence type="ECO:0000256" key="7">
    <source>
        <dbReference type="ARBA" id="ARBA00023211"/>
    </source>
</evidence>
<feature type="binding site" evidence="10">
    <location>
        <position position="84"/>
    </location>
    <ligand>
        <name>Mg(2+)</name>
        <dbReference type="ChEBI" id="CHEBI:18420"/>
    </ligand>
</feature>
<dbReference type="HAMAP" id="MF_00202">
    <property type="entry name" value="Idi"/>
    <property type="match status" value="1"/>
</dbReference>
<reference evidence="13" key="1">
    <citation type="journal article" date="2019" name="Int. J. Syst. Evol. Microbiol.">
        <title>The Global Catalogue of Microorganisms (GCM) 10K type strain sequencing project: providing services to taxonomists for standard genome sequencing and annotation.</title>
        <authorList>
            <consortium name="The Broad Institute Genomics Platform"/>
            <consortium name="The Broad Institute Genome Sequencing Center for Infectious Disease"/>
            <person name="Wu L."/>
            <person name="Ma J."/>
        </authorList>
    </citation>
    <scope>NUCLEOTIDE SEQUENCE [LARGE SCALE GENOMIC DNA]</scope>
    <source>
        <strain evidence="13">JCM 18472</strain>
    </source>
</reference>
<feature type="binding site" evidence="10">
    <location>
        <position position="111"/>
    </location>
    <ligand>
        <name>Mn(2+)</name>
        <dbReference type="ChEBI" id="CHEBI:29035"/>
    </ligand>
</feature>
<feature type="binding site" evidence="10">
    <location>
        <position position="66"/>
    </location>
    <ligand>
        <name>Mn(2+)</name>
        <dbReference type="ChEBI" id="CHEBI:29035"/>
    </ligand>
</feature>
<comment type="cofactor">
    <cofactor evidence="10">
        <name>Mg(2+)</name>
        <dbReference type="ChEBI" id="CHEBI:18420"/>
    </cofactor>
    <text evidence="10">Binds 1 Mg(2+) ion per subunit. The magnesium ion binds only when substrate is bound.</text>
</comment>
<keyword evidence="9 10" id="KW-0413">Isomerase</keyword>
<dbReference type="InterPro" id="IPR056375">
    <property type="entry name" value="Idi_bact"/>
</dbReference>
<dbReference type="Gene3D" id="3.90.79.10">
    <property type="entry name" value="Nucleoside Triphosphate Pyrophosphohydrolase"/>
    <property type="match status" value="1"/>
</dbReference>
<feature type="domain" description="Nudix hydrolase" evidence="11">
    <location>
        <begin position="28"/>
        <end position="162"/>
    </location>
</feature>
<accession>A0ABP9R912</accession>
<keyword evidence="4 10" id="KW-0963">Cytoplasm</keyword>
<dbReference type="PANTHER" id="PTHR10885:SF0">
    <property type="entry name" value="ISOPENTENYL-DIPHOSPHATE DELTA-ISOMERASE"/>
    <property type="match status" value="1"/>
</dbReference>
<dbReference type="SUPFAM" id="SSF55811">
    <property type="entry name" value="Nudix"/>
    <property type="match status" value="1"/>
</dbReference>
<keyword evidence="7 10" id="KW-0464">Manganese</keyword>
<dbReference type="EMBL" id="BAABKI010000013">
    <property type="protein sequence ID" value="GAA5173327.1"/>
    <property type="molecule type" value="Genomic_DNA"/>
</dbReference>
<proteinExistence type="inferred from homology"/>
<evidence type="ECO:0000256" key="1">
    <source>
        <dbReference type="ARBA" id="ARBA00004826"/>
    </source>
</evidence>
<dbReference type="RefSeq" id="WP_031383065.1">
    <property type="nucleotide sequence ID" value="NZ_BAABKI010000013.1"/>
</dbReference>
<dbReference type="PANTHER" id="PTHR10885">
    <property type="entry name" value="ISOPENTENYL-DIPHOSPHATE DELTA-ISOMERASE"/>
    <property type="match status" value="1"/>
</dbReference>
<feature type="active site" evidence="10">
    <location>
        <position position="64"/>
    </location>
</feature>
<evidence type="ECO:0000256" key="9">
    <source>
        <dbReference type="ARBA" id="ARBA00023235"/>
    </source>
</evidence>
<feature type="binding site" evidence="10">
    <location>
        <position position="109"/>
    </location>
    <ligand>
        <name>Mn(2+)</name>
        <dbReference type="ChEBI" id="CHEBI:29035"/>
    </ligand>
</feature>
<dbReference type="EC" id="5.3.3.2" evidence="3 10"/>
<comment type="function">
    <text evidence="10">Catalyzes the 1,3-allylic rearrangement of the homoallylic substrate isopentenyl (IPP) to its highly electrophilic allylic isomer, dimethylallyl diphosphate (DMAPP).</text>
</comment>
<evidence type="ECO:0000256" key="10">
    <source>
        <dbReference type="HAMAP-Rule" id="MF_00202"/>
    </source>
</evidence>
<evidence type="ECO:0000256" key="5">
    <source>
        <dbReference type="ARBA" id="ARBA00022723"/>
    </source>
</evidence>
<feature type="binding site" evidence="10">
    <location>
        <position position="24"/>
    </location>
    <ligand>
        <name>Mn(2+)</name>
        <dbReference type="ChEBI" id="CHEBI:29035"/>
    </ligand>
</feature>
<dbReference type="PIRSF" id="PIRSF018427">
    <property type="entry name" value="Isopntndiph_ism"/>
    <property type="match status" value="1"/>
</dbReference>
<dbReference type="Pfam" id="PF00293">
    <property type="entry name" value="NUDIX"/>
    <property type="match status" value="1"/>
</dbReference>
<keyword evidence="8 10" id="KW-0414">Isoprene biosynthesis</keyword>
<comment type="pathway">
    <text evidence="1 10">Isoprenoid biosynthesis; dimethylallyl diphosphate biosynthesis; dimethylallyl diphosphate from isopentenyl diphosphate: step 1/1.</text>
</comment>
<protein>
    <recommendedName>
        <fullName evidence="3 10">Isopentenyl-diphosphate Delta-isomerase</fullName>
        <shortName evidence="10">IPP isomerase</shortName>
        <ecNumber evidence="3 10">5.3.3.2</ecNumber>
    </recommendedName>
    <alternativeName>
        <fullName evidence="10">IPP:DMAPP isomerase</fullName>
    </alternativeName>
    <alternativeName>
        <fullName evidence="10">Isopentenyl pyrophosphate isomerase</fullName>
    </alternativeName>
</protein>
<dbReference type="PROSITE" id="PS51462">
    <property type="entry name" value="NUDIX"/>
    <property type="match status" value="1"/>
</dbReference>
<evidence type="ECO:0000313" key="12">
    <source>
        <dbReference type="EMBL" id="GAA5173327.1"/>
    </source>
</evidence>
<keyword evidence="13" id="KW-1185">Reference proteome</keyword>
<comment type="subcellular location">
    <subcellularLocation>
        <location evidence="10">Cytoplasm</location>
    </subcellularLocation>
</comment>
<evidence type="ECO:0000313" key="13">
    <source>
        <dbReference type="Proteomes" id="UP001500074"/>
    </source>
</evidence>
<keyword evidence="6 10" id="KW-0460">Magnesium</keyword>
<gene>
    <name evidence="10 12" type="primary">idi</name>
    <name evidence="12" type="ORF">GCM10023342_11600</name>
</gene>
<name>A0ABP9R912_9GAMM</name>
<feature type="active site" evidence="10">
    <location>
        <position position="111"/>
    </location>
</feature>
<organism evidence="12 13">
    <name type="scientific">Modicisalibacter zincidurans</name>
    <dbReference type="NCBI Taxonomy" id="1178777"/>
    <lineage>
        <taxon>Bacteria</taxon>
        <taxon>Pseudomonadati</taxon>
        <taxon>Pseudomonadota</taxon>
        <taxon>Gammaproteobacteria</taxon>
        <taxon>Oceanospirillales</taxon>
        <taxon>Halomonadaceae</taxon>
        <taxon>Modicisalibacter</taxon>
    </lineage>
</organism>
<dbReference type="CDD" id="cd02885">
    <property type="entry name" value="NUDIX_IPP_Isomerase"/>
    <property type="match status" value="1"/>
</dbReference>
<dbReference type="InterPro" id="IPR015797">
    <property type="entry name" value="NUDIX_hydrolase-like_dom_sf"/>
</dbReference>
<comment type="similarity">
    <text evidence="2 10">Belongs to the IPP isomerase type 1 family.</text>
</comment>
<evidence type="ECO:0000256" key="3">
    <source>
        <dbReference type="ARBA" id="ARBA00012057"/>
    </source>
</evidence>
<comment type="caution">
    <text evidence="12">The sequence shown here is derived from an EMBL/GenBank/DDBJ whole genome shotgun (WGS) entry which is preliminary data.</text>
</comment>
<evidence type="ECO:0000256" key="6">
    <source>
        <dbReference type="ARBA" id="ARBA00022842"/>
    </source>
</evidence>